<dbReference type="Pfam" id="PF18174">
    <property type="entry name" value="HU-CCDC81_bac_1"/>
    <property type="match status" value="1"/>
</dbReference>
<keyword evidence="1" id="KW-1133">Transmembrane helix</keyword>
<feature type="domain" description="CCDC81-like prokaryotic HU" evidence="2">
    <location>
        <begin position="5"/>
        <end position="54"/>
    </location>
</feature>
<comment type="caution">
    <text evidence="3">The sequence shown here is derived from an EMBL/GenBank/DDBJ whole genome shotgun (WGS) entry which is preliminary data.</text>
</comment>
<feature type="transmembrane region" description="Helical" evidence="1">
    <location>
        <begin position="178"/>
        <end position="197"/>
    </location>
</feature>
<dbReference type="EMBL" id="VSSQ01019978">
    <property type="protein sequence ID" value="MPM64478.1"/>
    <property type="molecule type" value="Genomic_DNA"/>
</dbReference>
<dbReference type="InterPro" id="IPR040495">
    <property type="entry name" value="HU-CCDC81_bac_1"/>
</dbReference>
<reference evidence="3" key="1">
    <citation type="submission" date="2019-08" db="EMBL/GenBank/DDBJ databases">
        <authorList>
            <person name="Kucharzyk K."/>
            <person name="Murdoch R.W."/>
            <person name="Higgins S."/>
            <person name="Loffler F."/>
        </authorList>
    </citation>
    <scope>NUCLEOTIDE SEQUENCE</scope>
</reference>
<evidence type="ECO:0000259" key="2">
    <source>
        <dbReference type="Pfam" id="PF18174"/>
    </source>
</evidence>
<sequence length="221" mass="25374">MDINLLSKLLKELLLQNDRVSLPGIGSFISEVAPSVFSDRALVIHPPYRRILFRTSEIWNDELLERYYASTHSISLEDSKSQIAEFVSKVKDELILKKVVKFPEFGTMKSTEQNDFFFVLEKSVFIYPDSFGLEPIHIKPLLNRGVVEKLTGKPQKIKSQKPIDSETVVSKKGKRGKFVLIAIIVFVLALAAGAYVFRKELRPLWEVILYSEDERKLLKMK</sequence>
<proteinExistence type="predicted"/>
<protein>
    <recommendedName>
        <fullName evidence="2">CCDC81-like prokaryotic HU domain-containing protein</fullName>
    </recommendedName>
</protein>
<evidence type="ECO:0000313" key="3">
    <source>
        <dbReference type="EMBL" id="MPM64478.1"/>
    </source>
</evidence>
<organism evidence="3">
    <name type="scientific">bioreactor metagenome</name>
    <dbReference type="NCBI Taxonomy" id="1076179"/>
    <lineage>
        <taxon>unclassified sequences</taxon>
        <taxon>metagenomes</taxon>
        <taxon>ecological metagenomes</taxon>
    </lineage>
</organism>
<dbReference type="AlphaFoldDB" id="A0A645BH94"/>
<gene>
    <name evidence="3" type="ORF">SDC9_111365</name>
</gene>
<evidence type="ECO:0000256" key="1">
    <source>
        <dbReference type="SAM" id="Phobius"/>
    </source>
</evidence>
<keyword evidence="1" id="KW-0472">Membrane</keyword>
<name>A0A645BH94_9ZZZZ</name>
<keyword evidence="1" id="KW-0812">Transmembrane</keyword>
<accession>A0A645BH94</accession>